<evidence type="ECO:0000313" key="7">
    <source>
        <dbReference type="Proteomes" id="UP001501536"/>
    </source>
</evidence>
<dbReference type="HAMAP" id="MF_01077">
    <property type="entry name" value="RimP"/>
    <property type="match status" value="1"/>
</dbReference>
<dbReference type="InterPro" id="IPR028998">
    <property type="entry name" value="RimP_C"/>
</dbReference>
<keyword evidence="7" id="KW-1185">Reference proteome</keyword>
<dbReference type="Pfam" id="PF17384">
    <property type="entry name" value="DUF150_C"/>
    <property type="match status" value="1"/>
</dbReference>
<gene>
    <name evidence="3 6" type="primary">rimP</name>
    <name evidence="6" type="ORF">GCM10022377_12290</name>
</gene>
<dbReference type="SUPFAM" id="SSF74942">
    <property type="entry name" value="YhbC-like, C-terminal domain"/>
    <property type="match status" value="1"/>
</dbReference>
<evidence type="ECO:0000256" key="2">
    <source>
        <dbReference type="ARBA" id="ARBA00022517"/>
    </source>
</evidence>
<dbReference type="PANTHER" id="PTHR33867:SF1">
    <property type="entry name" value="RIBOSOME MATURATION FACTOR RIMP"/>
    <property type="match status" value="1"/>
</dbReference>
<evidence type="ECO:0000256" key="1">
    <source>
        <dbReference type="ARBA" id="ARBA00022490"/>
    </source>
</evidence>
<comment type="caution">
    <text evidence="6">The sequence shown here is derived from an EMBL/GenBank/DDBJ whole genome shotgun (WGS) entry which is preliminary data.</text>
</comment>
<dbReference type="InterPro" id="IPR028989">
    <property type="entry name" value="RimP_N"/>
</dbReference>
<dbReference type="Gene3D" id="3.30.300.70">
    <property type="entry name" value="RimP-like superfamily, N-terminal"/>
    <property type="match status" value="1"/>
</dbReference>
<evidence type="ECO:0000256" key="3">
    <source>
        <dbReference type="HAMAP-Rule" id="MF_01077"/>
    </source>
</evidence>
<proteinExistence type="inferred from homology"/>
<dbReference type="InterPro" id="IPR036847">
    <property type="entry name" value="RimP_C_sf"/>
</dbReference>
<dbReference type="CDD" id="cd01734">
    <property type="entry name" value="YlxS_C"/>
    <property type="match status" value="1"/>
</dbReference>
<keyword evidence="2 3" id="KW-0690">Ribosome biogenesis</keyword>
<reference evidence="7" key="1">
    <citation type="journal article" date="2019" name="Int. J. Syst. Evol. Microbiol.">
        <title>The Global Catalogue of Microorganisms (GCM) 10K type strain sequencing project: providing services to taxonomists for standard genome sequencing and annotation.</title>
        <authorList>
            <consortium name="The Broad Institute Genomics Platform"/>
            <consortium name="The Broad Institute Genome Sequencing Center for Infectious Disease"/>
            <person name="Wu L."/>
            <person name="Ma J."/>
        </authorList>
    </citation>
    <scope>NUCLEOTIDE SEQUENCE [LARGE SCALE GENOMIC DNA]</scope>
    <source>
        <strain evidence="7">JCM 16961</strain>
    </source>
</reference>
<protein>
    <recommendedName>
        <fullName evidence="3">Ribosome maturation factor RimP</fullName>
    </recommendedName>
</protein>
<evidence type="ECO:0000313" key="6">
    <source>
        <dbReference type="EMBL" id="GAA3700554.1"/>
    </source>
</evidence>
<dbReference type="InterPro" id="IPR035956">
    <property type="entry name" value="RimP_N_sf"/>
</dbReference>
<comment type="subcellular location">
    <subcellularLocation>
        <location evidence="3">Cytoplasm</location>
    </subcellularLocation>
</comment>
<feature type="domain" description="Ribosome maturation factor RimP C-terminal" evidence="5">
    <location>
        <begin position="97"/>
        <end position="169"/>
    </location>
</feature>
<name>A0ABP7D743_9MICC</name>
<evidence type="ECO:0000259" key="4">
    <source>
        <dbReference type="Pfam" id="PF02576"/>
    </source>
</evidence>
<sequence>MSGKPEETQAEAARLADYLRPTVAAHGLILEDVEIRRSADHRALHVVVDRAEGTEGVDLDTIAEVSQSVSAALDADPHDTDAPYDLEVSSFGVSRPLTEPRHWRRNLGRLVAANIAGDENITGRLTEVTDDGVVLVPQLPVKKGMKPKTGEPVRVPFDQIRRGRVEVEFNRPAGDGTEDFVDLQVDGQAEEA</sequence>
<feature type="domain" description="Ribosome maturation factor RimP N-terminal" evidence="4">
    <location>
        <begin position="19"/>
        <end position="93"/>
    </location>
</feature>
<dbReference type="InterPro" id="IPR003728">
    <property type="entry name" value="Ribosome_maturation_RimP"/>
</dbReference>
<dbReference type="EMBL" id="BAABCJ010000002">
    <property type="protein sequence ID" value="GAA3700554.1"/>
    <property type="molecule type" value="Genomic_DNA"/>
</dbReference>
<dbReference type="PANTHER" id="PTHR33867">
    <property type="entry name" value="RIBOSOME MATURATION FACTOR RIMP"/>
    <property type="match status" value="1"/>
</dbReference>
<keyword evidence="1 3" id="KW-0963">Cytoplasm</keyword>
<dbReference type="Pfam" id="PF02576">
    <property type="entry name" value="RimP_N"/>
    <property type="match status" value="1"/>
</dbReference>
<dbReference type="Proteomes" id="UP001501536">
    <property type="component" value="Unassembled WGS sequence"/>
</dbReference>
<organism evidence="6 7">
    <name type="scientific">Zhihengliuella alba</name>
    <dbReference type="NCBI Taxonomy" id="547018"/>
    <lineage>
        <taxon>Bacteria</taxon>
        <taxon>Bacillati</taxon>
        <taxon>Actinomycetota</taxon>
        <taxon>Actinomycetes</taxon>
        <taxon>Micrococcales</taxon>
        <taxon>Micrococcaceae</taxon>
        <taxon>Zhihengliuella</taxon>
    </lineage>
</organism>
<dbReference type="RefSeq" id="WP_344881584.1">
    <property type="nucleotide sequence ID" value="NZ_BAABCJ010000002.1"/>
</dbReference>
<dbReference type="SUPFAM" id="SSF75420">
    <property type="entry name" value="YhbC-like, N-terminal domain"/>
    <property type="match status" value="1"/>
</dbReference>
<comment type="similarity">
    <text evidence="3">Belongs to the RimP family.</text>
</comment>
<evidence type="ECO:0000259" key="5">
    <source>
        <dbReference type="Pfam" id="PF17384"/>
    </source>
</evidence>
<comment type="function">
    <text evidence="3">Required for maturation of 30S ribosomal subunits.</text>
</comment>
<accession>A0ABP7D743</accession>
<dbReference type="NCBIfam" id="NF000930">
    <property type="entry name" value="PRK00092.2-2"/>
    <property type="match status" value="1"/>
</dbReference>